<dbReference type="HAMAP" id="MF_01297">
    <property type="entry name" value="nitrobindin"/>
    <property type="match status" value="1"/>
</dbReference>
<evidence type="ECO:0000256" key="4">
    <source>
        <dbReference type="HAMAP-Rule" id="MF_01297"/>
    </source>
</evidence>
<protein>
    <recommendedName>
        <fullName evidence="4">Peroxynitrite isomerase</fullName>
        <ecNumber evidence="4">5.99.-.-</ecNumber>
    </recommendedName>
    <alternativeName>
        <fullName evidence="4">Ferric nitrobindin</fullName>
        <shortName evidence="4">Nb(III)</shortName>
    </alternativeName>
</protein>
<dbReference type="InterPro" id="IPR014878">
    <property type="entry name" value="THAP4-like_heme-bd"/>
</dbReference>
<dbReference type="AlphaFoldDB" id="A0A7K1LEY3"/>
<evidence type="ECO:0000313" key="6">
    <source>
        <dbReference type="EMBL" id="MUN53739.1"/>
    </source>
</evidence>
<dbReference type="Gene3D" id="2.40.128.20">
    <property type="match status" value="1"/>
</dbReference>
<comment type="function">
    <text evidence="4">Heme-binding protein able to scavenge peroxynitrite and to protect free L-tyrosine against peroxynitrite-mediated nitration, by acting as a peroxynitrite isomerase that converts peroxynitrite to nitrate. Therefore, this protein likely plays a role in peroxynitrite sensing and in the detoxification of reactive nitrogen and oxygen species (RNS and ROS, respectively). Is able to bind nitric oxide (NO) in vitro, but may act as a sensor of peroxynitrite levels in vivo.</text>
</comment>
<evidence type="ECO:0000256" key="3">
    <source>
        <dbReference type="ARBA" id="ARBA00023235"/>
    </source>
</evidence>
<gene>
    <name evidence="6" type="ORF">GMA10_00600</name>
</gene>
<dbReference type="EMBL" id="WOGT01000001">
    <property type="protein sequence ID" value="MUN53739.1"/>
    <property type="molecule type" value="Genomic_DNA"/>
</dbReference>
<evidence type="ECO:0000259" key="5">
    <source>
        <dbReference type="Pfam" id="PF08768"/>
    </source>
</evidence>
<evidence type="ECO:0000256" key="2">
    <source>
        <dbReference type="ARBA" id="ARBA00023004"/>
    </source>
</evidence>
<dbReference type="InterPro" id="IPR012674">
    <property type="entry name" value="Calycin"/>
</dbReference>
<dbReference type="CDD" id="cd07828">
    <property type="entry name" value="lipocalin_heme-bd-THAP4-like"/>
    <property type="match status" value="1"/>
</dbReference>
<comment type="caution">
    <text evidence="6">The sequence shown here is derived from an EMBL/GenBank/DDBJ whole genome shotgun (WGS) entry which is preliminary data.</text>
</comment>
<dbReference type="InterPro" id="IPR045165">
    <property type="entry name" value="Nitrobindin"/>
</dbReference>
<dbReference type="InterPro" id="IPR022939">
    <property type="entry name" value="Nb(III)_bact/plant"/>
</dbReference>
<feature type="domain" description="THAP4-like heme-binding" evidence="5">
    <location>
        <begin position="12"/>
        <end position="197"/>
    </location>
</feature>
<dbReference type="PANTHER" id="PTHR15854">
    <property type="entry name" value="THAP4 PROTEIN"/>
    <property type="match status" value="1"/>
</dbReference>
<feature type="binding site" description="axial binding residue" evidence="4">
    <location>
        <position position="190"/>
    </location>
    <ligand>
        <name>heme b</name>
        <dbReference type="ChEBI" id="CHEBI:60344"/>
    </ligand>
    <ligandPart>
        <name>Fe</name>
        <dbReference type="ChEBI" id="CHEBI:18248"/>
    </ligandPart>
</feature>
<dbReference type="PANTHER" id="PTHR15854:SF4">
    <property type="entry name" value="PEROXYNITRITE ISOMERASE THAP4"/>
    <property type="match status" value="1"/>
</dbReference>
<dbReference type="GO" id="GO:0046872">
    <property type="term" value="F:metal ion binding"/>
    <property type="evidence" value="ECO:0007669"/>
    <property type="project" value="UniProtKB-KW"/>
</dbReference>
<dbReference type="GO" id="GO:0020037">
    <property type="term" value="F:heme binding"/>
    <property type="evidence" value="ECO:0007669"/>
    <property type="project" value="UniProtKB-UniRule"/>
</dbReference>
<organism evidence="6 7">
    <name type="scientific">Rothia koreensis</name>
    <dbReference type="NCBI Taxonomy" id="592378"/>
    <lineage>
        <taxon>Bacteria</taxon>
        <taxon>Bacillati</taxon>
        <taxon>Actinomycetota</taxon>
        <taxon>Actinomycetes</taxon>
        <taxon>Micrococcales</taxon>
        <taxon>Micrococcaceae</taxon>
        <taxon>Rothia</taxon>
    </lineage>
</organism>
<keyword evidence="4" id="KW-0479">Metal-binding</keyword>
<sequence>MAIEIPTDLTPELVPFAWLLGHWEGVGVLGYADEEERQFGQIVDFSHNGLPYLEYRAESYLLDDQGNRTRQISVETGFWQLDRKQGDEDSGPGLLPGAEKPLLQTAADVEKMRNDDEAFDILATINHPGGVSELYVGVIDGPRIQMATDAVMRGANAKEYTAASRMYGLVNGELMWAWDMAAAGQQMSSHASARLRKVDVAA</sequence>
<keyword evidence="1 4" id="KW-0349">Heme</keyword>
<dbReference type="OrthoDB" id="4804006at2"/>
<comment type="cofactor">
    <cofactor evidence="4">
        <name>heme b</name>
        <dbReference type="ChEBI" id="CHEBI:60344"/>
    </cofactor>
    <text evidence="4">Binds 1 heme b group per subunit, that coordinates a highly solvent-exposed Fe(III) atom.</text>
</comment>
<keyword evidence="2 4" id="KW-0408">Iron</keyword>
<dbReference type="Proteomes" id="UP000462152">
    <property type="component" value="Unassembled WGS sequence"/>
</dbReference>
<dbReference type="GO" id="GO:0062213">
    <property type="term" value="F:peroxynitrite isomerase activity"/>
    <property type="evidence" value="ECO:0007669"/>
    <property type="project" value="UniProtKB-UniRule"/>
</dbReference>
<keyword evidence="3 4" id="KW-0413">Isomerase</keyword>
<dbReference type="EC" id="5.99.-.-" evidence="4"/>
<evidence type="ECO:0000256" key="1">
    <source>
        <dbReference type="ARBA" id="ARBA00022617"/>
    </source>
</evidence>
<dbReference type="Pfam" id="PF08768">
    <property type="entry name" value="THAP4_heme-bd"/>
    <property type="match status" value="1"/>
</dbReference>
<comment type="catalytic activity">
    <reaction evidence="4">
        <text>peroxynitrite = nitrate</text>
        <dbReference type="Rhea" id="RHEA:63116"/>
        <dbReference type="ChEBI" id="CHEBI:17632"/>
        <dbReference type="ChEBI" id="CHEBI:25941"/>
    </reaction>
</comment>
<evidence type="ECO:0000313" key="7">
    <source>
        <dbReference type="Proteomes" id="UP000462152"/>
    </source>
</evidence>
<comment type="pathway">
    <text evidence="4">Nitrogen metabolism.</text>
</comment>
<feature type="short sequence motif" description="GXWXGXG" evidence="4">
    <location>
        <begin position="21"/>
        <end position="27"/>
    </location>
</feature>
<accession>A0A7K1LEY3</accession>
<name>A0A7K1LEY3_9MICC</name>
<dbReference type="RefSeq" id="WP_129313857.1">
    <property type="nucleotide sequence ID" value="NZ_NOIQ01000001.1"/>
</dbReference>
<comment type="domain">
    <text evidence="4">Forms a 10-stranded antiparallel beta-barrel structure able to accommodate a hydrophobic ligand in its interior. In fact, this fold hosts the heme group, which is located in a wide surface cleft.</text>
</comment>
<comment type="similarity">
    <text evidence="4">Belongs to the nitrobindin family.</text>
</comment>
<feature type="binding site" evidence="4">
    <location>
        <position position="158"/>
    </location>
    <ligand>
        <name>heme b</name>
        <dbReference type="ChEBI" id="CHEBI:60344"/>
    </ligand>
</feature>
<keyword evidence="7" id="KW-1185">Reference proteome</keyword>
<dbReference type="SUPFAM" id="SSF50814">
    <property type="entry name" value="Lipocalins"/>
    <property type="match status" value="1"/>
</dbReference>
<comment type="caution">
    <text evidence="4">Lacks conserved residue(s) required for the propagation of feature annotation.</text>
</comment>
<proteinExistence type="inferred from homology"/>
<reference evidence="6 7" key="1">
    <citation type="submission" date="2019-12" db="EMBL/GenBank/DDBJ databases">
        <authorList>
            <person name="Li J."/>
            <person name="Shi Y."/>
            <person name="Xu G."/>
            <person name="Xiao D."/>
            <person name="Ran X."/>
        </authorList>
    </citation>
    <scope>NUCLEOTIDE SEQUENCE [LARGE SCALE GENOMIC DNA]</scope>
    <source>
        <strain evidence="6 7">JCM 15915</strain>
    </source>
</reference>